<gene>
    <name evidence="1" type="ORF">EEDITHA_LOCUS14820</name>
</gene>
<dbReference type="Proteomes" id="UP001153954">
    <property type="component" value="Unassembled WGS sequence"/>
</dbReference>
<reference evidence="1" key="1">
    <citation type="submission" date="2022-03" db="EMBL/GenBank/DDBJ databases">
        <authorList>
            <person name="Tunstrom K."/>
        </authorList>
    </citation>
    <scope>NUCLEOTIDE SEQUENCE</scope>
</reference>
<evidence type="ECO:0000313" key="1">
    <source>
        <dbReference type="EMBL" id="CAH2099894.1"/>
    </source>
</evidence>
<name>A0AAU9UQL4_EUPED</name>
<accession>A0AAU9UQL4</accession>
<proteinExistence type="predicted"/>
<organism evidence="1 2">
    <name type="scientific">Euphydryas editha</name>
    <name type="common">Edith's checkerspot</name>
    <dbReference type="NCBI Taxonomy" id="104508"/>
    <lineage>
        <taxon>Eukaryota</taxon>
        <taxon>Metazoa</taxon>
        <taxon>Ecdysozoa</taxon>
        <taxon>Arthropoda</taxon>
        <taxon>Hexapoda</taxon>
        <taxon>Insecta</taxon>
        <taxon>Pterygota</taxon>
        <taxon>Neoptera</taxon>
        <taxon>Endopterygota</taxon>
        <taxon>Lepidoptera</taxon>
        <taxon>Glossata</taxon>
        <taxon>Ditrysia</taxon>
        <taxon>Papilionoidea</taxon>
        <taxon>Nymphalidae</taxon>
        <taxon>Nymphalinae</taxon>
        <taxon>Euphydryas</taxon>
    </lineage>
</organism>
<sequence length="305" mass="33195">MSCAPHARTVNRPAMLADTCENTGLRVCVCVRVCTHQAEVCTSCLSSNCARSMSCAPHARTVNRPAMLADTCENTGLRVCVCRGVHVLLVVELRAQHVLRAARAHREQARHAGRHVREHGAARVCVCACVYPPGRGVHVLLVVELRAQHVLRAARAHREQARHAGRHVREHGAARVCVCVRVCTHQAEVCTSCLSSNCARSMSCAPHARTVNRPAMLADTCENTGLRTCVCVRVCTHQAEVCTSCLSSNCARSMSCAPHARTVNRPAMLADTCENTGLRVTPSSLRTPPRYYHNAFPDGLDIETN</sequence>
<dbReference type="AlphaFoldDB" id="A0AAU9UQL4"/>
<keyword evidence="2" id="KW-1185">Reference proteome</keyword>
<comment type="caution">
    <text evidence="1">The sequence shown here is derived from an EMBL/GenBank/DDBJ whole genome shotgun (WGS) entry which is preliminary data.</text>
</comment>
<dbReference type="EMBL" id="CAKOGL010000022">
    <property type="protein sequence ID" value="CAH2099894.1"/>
    <property type="molecule type" value="Genomic_DNA"/>
</dbReference>
<evidence type="ECO:0000313" key="2">
    <source>
        <dbReference type="Proteomes" id="UP001153954"/>
    </source>
</evidence>
<protein>
    <submittedName>
        <fullName evidence="1">Uncharacterized protein</fullName>
    </submittedName>
</protein>